<dbReference type="InterPro" id="IPR035927">
    <property type="entry name" value="DUSP-like_sf"/>
</dbReference>
<dbReference type="PROSITE" id="PS51283">
    <property type="entry name" value="DUSP"/>
    <property type="match status" value="1"/>
</dbReference>
<keyword evidence="5" id="KW-1185">Reference proteome</keyword>
<feature type="region of interest" description="Disordered" evidence="1">
    <location>
        <begin position="209"/>
        <end position="271"/>
    </location>
</feature>
<evidence type="ECO:0000313" key="4">
    <source>
        <dbReference type="EMBL" id="DAZ96554.1"/>
    </source>
</evidence>
<proteinExistence type="predicted"/>
<organism evidence="4 5">
    <name type="scientific">Lagenidium giganteum</name>
    <dbReference type="NCBI Taxonomy" id="4803"/>
    <lineage>
        <taxon>Eukaryota</taxon>
        <taxon>Sar</taxon>
        <taxon>Stramenopiles</taxon>
        <taxon>Oomycota</taxon>
        <taxon>Peronosporomycetes</taxon>
        <taxon>Pythiales</taxon>
        <taxon>Pythiaceae</taxon>
    </lineage>
</organism>
<dbReference type="Gene3D" id="3.30.2230.10">
    <property type="entry name" value="DUSP-like"/>
    <property type="match status" value="1"/>
</dbReference>
<reference evidence="4" key="2">
    <citation type="journal article" date="2023" name="Microbiol Resour">
        <title>Decontamination and Annotation of the Draft Genome Sequence of the Oomycete Lagenidium giganteum ARSEF 373.</title>
        <authorList>
            <person name="Morgan W.R."/>
            <person name="Tartar A."/>
        </authorList>
    </citation>
    <scope>NUCLEOTIDE SEQUENCE</scope>
    <source>
        <strain evidence="4">ARSEF 373</strain>
    </source>
</reference>
<name>A0AAV2YVF8_9STRA</name>
<dbReference type="Pfam" id="PF06337">
    <property type="entry name" value="DUSP"/>
    <property type="match status" value="1"/>
</dbReference>
<feature type="domain" description="DUSP" evidence="3">
    <location>
        <begin position="267"/>
        <end position="372"/>
    </location>
</feature>
<feature type="compositionally biased region" description="Low complexity" evidence="1">
    <location>
        <begin position="213"/>
        <end position="266"/>
    </location>
</feature>
<dbReference type="Pfam" id="PF00168">
    <property type="entry name" value="C2"/>
    <property type="match status" value="1"/>
</dbReference>
<dbReference type="PROSITE" id="PS50004">
    <property type="entry name" value="C2"/>
    <property type="match status" value="1"/>
</dbReference>
<dbReference type="Proteomes" id="UP001146120">
    <property type="component" value="Unassembled WGS sequence"/>
</dbReference>
<dbReference type="Gene3D" id="2.60.40.150">
    <property type="entry name" value="C2 domain"/>
    <property type="match status" value="1"/>
</dbReference>
<feature type="compositionally biased region" description="Low complexity" evidence="1">
    <location>
        <begin position="69"/>
        <end position="86"/>
    </location>
</feature>
<comment type="caution">
    <text evidence="4">The sequence shown here is derived from an EMBL/GenBank/DDBJ whole genome shotgun (WGS) entry which is preliminary data.</text>
</comment>
<dbReference type="EMBL" id="DAKRPA010000164">
    <property type="protein sequence ID" value="DAZ96554.1"/>
    <property type="molecule type" value="Genomic_DNA"/>
</dbReference>
<evidence type="ECO:0000256" key="1">
    <source>
        <dbReference type="SAM" id="MobiDB-lite"/>
    </source>
</evidence>
<reference evidence="4" key="1">
    <citation type="submission" date="2022-11" db="EMBL/GenBank/DDBJ databases">
        <authorList>
            <person name="Morgan W.R."/>
            <person name="Tartar A."/>
        </authorList>
    </citation>
    <scope>NUCLEOTIDE SEQUENCE</scope>
    <source>
        <strain evidence="4">ARSEF 373</strain>
    </source>
</reference>
<feature type="domain" description="C2" evidence="2">
    <location>
        <begin position="12"/>
        <end position="175"/>
    </location>
</feature>
<dbReference type="CDD" id="cd00030">
    <property type="entry name" value="C2"/>
    <property type="match status" value="1"/>
</dbReference>
<accession>A0AAV2YVF8</accession>
<dbReference type="SUPFAM" id="SSF49562">
    <property type="entry name" value="C2 domain (Calcium/lipid-binding domain, CaLB)"/>
    <property type="match status" value="1"/>
</dbReference>
<dbReference type="InterPro" id="IPR035892">
    <property type="entry name" value="C2_domain_sf"/>
</dbReference>
<evidence type="ECO:0008006" key="6">
    <source>
        <dbReference type="Google" id="ProtNLM"/>
    </source>
</evidence>
<dbReference type="InterPro" id="IPR006615">
    <property type="entry name" value="Pept_C19_DUSP"/>
</dbReference>
<feature type="region of interest" description="Disordered" evidence="1">
    <location>
        <begin position="63"/>
        <end position="106"/>
    </location>
</feature>
<protein>
    <recommendedName>
        <fullName evidence="6">C2 domain-containing protein</fullName>
    </recommendedName>
</protein>
<dbReference type="SMART" id="SM00239">
    <property type="entry name" value="C2"/>
    <property type="match status" value="1"/>
</dbReference>
<dbReference type="GO" id="GO:0004843">
    <property type="term" value="F:cysteine-type deubiquitinase activity"/>
    <property type="evidence" value="ECO:0007669"/>
    <property type="project" value="InterPro"/>
</dbReference>
<dbReference type="InterPro" id="IPR000008">
    <property type="entry name" value="C2_dom"/>
</dbReference>
<evidence type="ECO:0000313" key="5">
    <source>
        <dbReference type="Proteomes" id="UP001146120"/>
    </source>
</evidence>
<dbReference type="AlphaFoldDB" id="A0AAV2YVF8"/>
<evidence type="ECO:0000259" key="3">
    <source>
        <dbReference type="PROSITE" id="PS51283"/>
    </source>
</evidence>
<sequence length="401" mass="44042">MFGTMDLSPTNKAPLIDGSQAMDTATGCIVLALRIVNARSLRAGQKGITSNAMCEVTLLHEDSTAAPQGSGHSSSARVSRRASFAGQGQSEREPLTSSMRSSRAFKSDTVKSSLNPIWNFDVDFGDVDLDSVVGVHVVVRHTEKLGVVKKDLGELLLSVRDLLELRADPSQERSYTLQPTEMMLQREQEEGISNNRKCGEITIRFVSPKSASRRAPSQRVVPPAAPVAASSPTRNQPAGTSAASDSSSTATATTSASTATKPTTKTHNTKEEFEKMKAYHESKPKPGDVWYAISTEWVTKWLLFITKHKGAAEHDPLKIRNIVLLHDDWRNATFTIRKNLSIKSDFRVINKKSWDFYVSHYGGGPTIEVPVPRDCKDTLAWLNQMKLDEVGKVSTQIGWDS</sequence>
<evidence type="ECO:0000259" key="2">
    <source>
        <dbReference type="PROSITE" id="PS50004"/>
    </source>
</evidence>
<dbReference type="SUPFAM" id="SSF143791">
    <property type="entry name" value="DUSP-like"/>
    <property type="match status" value="1"/>
</dbReference>
<gene>
    <name evidence="4" type="ORF">N0F65_011231</name>
</gene>